<gene>
    <name evidence="1" type="ORF">B1L04_19775</name>
</gene>
<accession>A0A1V4BUN2</accession>
<protein>
    <submittedName>
        <fullName evidence="1">Uncharacterized protein</fullName>
    </submittedName>
</protein>
<comment type="caution">
    <text evidence="1">The sequence shown here is derived from an EMBL/GenBank/DDBJ whole genome shotgun (WGS) entry which is preliminary data.</text>
</comment>
<name>A0A1V4BUN2_MICAE</name>
<proteinExistence type="predicted"/>
<dbReference type="Proteomes" id="UP000189835">
    <property type="component" value="Unassembled WGS sequence"/>
</dbReference>
<dbReference type="EMBL" id="MVGR01000004">
    <property type="protein sequence ID" value="OPF18064.1"/>
    <property type="molecule type" value="Genomic_DNA"/>
</dbReference>
<reference evidence="1 2" key="1">
    <citation type="submission" date="2017-02" db="EMBL/GenBank/DDBJ databases">
        <title>Genome sequence of Microcystis aeruginosa KW.</title>
        <authorList>
            <person name="Oh H.-M."/>
            <person name="Ahn C.-Y."/>
            <person name="Jeong H."/>
            <person name="Srivastava A."/>
            <person name="Lee H.-G."/>
            <person name="Kang S.-R."/>
        </authorList>
    </citation>
    <scope>NUCLEOTIDE SEQUENCE [LARGE SCALE GENOMIC DNA]</scope>
    <source>
        <strain evidence="1 2">KW</strain>
    </source>
</reference>
<evidence type="ECO:0000313" key="2">
    <source>
        <dbReference type="Proteomes" id="UP000189835"/>
    </source>
</evidence>
<sequence>MKNYTQEQLLALRDSQEAWLMAQPGVTGTGIGLDARGQLVLRIFTKGISASTRQSIARQLPHVPLDWEEGDVIAY</sequence>
<evidence type="ECO:0000313" key="1">
    <source>
        <dbReference type="EMBL" id="OPF18064.1"/>
    </source>
</evidence>
<organism evidence="1 2">
    <name type="scientific">Microcystis aeruginosa KW</name>
    <dbReference type="NCBI Taxonomy" id="1960155"/>
    <lineage>
        <taxon>Bacteria</taxon>
        <taxon>Bacillati</taxon>
        <taxon>Cyanobacteriota</taxon>
        <taxon>Cyanophyceae</taxon>
        <taxon>Oscillatoriophycideae</taxon>
        <taxon>Chroococcales</taxon>
        <taxon>Microcystaceae</taxon>
        <taxon>Microcystis</taxon>
    </lineage>
</organism>
<dbReference type="AlphaFoldDB" id="A0A1V4BUN2"/>